<evidence type="ECO:0000313" key="2">
    <source>
        <dbReference type="EMBL" id="AHF26822.1"/>
    </source>
</evidence>
<proteinExistence type="predicted"/>
<sequence length="20" mass="2265">MVRVNMGEPNFEPSAVPFSR</sequence>
<name>W0FUW8_9BACT</name>
<evidence type="ECO:0000256" key="1">
    <source>
        <dbReference type="SAM" id="MobiDB-lite"/>
    </source>
</evidence>
<dbReference type="AlphaFoldDB" id="W0FUW8"/>
<reference evidence="2" key="1">
    <citation type="journal article" date="2013" name="PLoS ONE">
        <title>Metagenomic insights into the carbohydrate-active enzymes carried by the microorganisms adhering to solid digesta in the rumen of cows.</title>
        <authorList>
            <person name="Wang L."/>
            <person name="Hatem A."/>
            <person name="Catalyurek U.V."/>
            <person name="Morrison M."/>
            <person name="Yu Z."/>
        </authorList>
    </citation>
    <scope>NUCLEOTIDE SEQUENCE</scope>
</reference>
<feature type="region of interest" description="Disordered" evidence="1">
    <location>
        <begin position="1"/>
        <end position="20"/>
    </location>
</feature>
<accession>W0FUW8</accession>
<protein>
    <submittedName>
        <fullName evidence="2">Uncharacterized protein</fullName>
    </submittedName>
</protein>
<organism evidence="2">
    <name type="scientific">uncultured bacterium Contig1022</name>
    <dbReference type="NCBI Taxonomy" id="1393369"/>
    <lineage>
        <taxon>Bacteria</taxon>
        <taxon>environmental samples</taxon>
    </lineage>
</organism>
<dbReference type="EMBL" id="KC246989">
    <property type="protein sequence ID" value="AHF26822.1"/>
    <property type="molecule type" value="Genomic_DNA"/>
</dbReference>